<dbReference type="NCBIfam" id="TIGR01727">
    <property type="entry name" value="oligo_HPY"/>
    <property type="match status" value="1"/>
</dbReference>
<dbReference type="PROSITE" id="PS50893">
    <property type="entry name" value="ABC_TRANSPORTER_2"/>
    <property type="match status" value="1"/>
</dbReference>
<evidence type="ECO:0000256" key="9">
    <source>
        <dbReference type="ARBA" id="ARBA00023136"/>
    </source>
</evidence>
<keyword evidence="6" id="KW-0547">Nucleotide-binding</keyword>
<evidence type="ECO:0000256" key="2">
    <source>
        <dbReference type="ARBA" id="ARBA00005417"/>
    </source>
</evidence>
<dbReference type="GO" id="GO:0005524">
    <property type="term" value="F:ATP binding"/>
    <property type="evidence" value="ECO:0007669"/>
    <property type="project" value="UniProtKB-KW"/>
</dbReference>
<dbReference type="InterPro" id="IPR027417">
    <property type="entry name" value="P-loop_NTPase"/>
</dbReference>
<name>A0ABU7TZQ9_9PROT</name>
<evidence type="ECO:0000256" key="6">
    <source>
        <dbReference type="ARBA" id="ARBA00022741"/>
    </source>
</evidence>
<evidence type="ECO:0000313" key="11">
    <source>
        <dbReference type="EMBL" id="MEE8657496.1"/>
    </source>
</evidence>
<evidence type="ECO:0000256" key="8">
    <source>
        <dbReference type="ARBA" id="ARBA00022967"/>
    </source>
</evidence>
<evidence type="ECO:0000256" key="1">
    <source>
        <dbReference type="ARBA" id="ARBA00004417"/>
    </source>
</evidence>
<dbReference type="Pfam" id="PF00005">
    <property type="entry name" value="ABC_tran"/>
    <property type="match status" value="1"/>
</dbReference>
<keyword evidence="8" id="KW-1278">Translocase</keyword>
<dbReference type="InterPro" id="IPR003593">
    <property type="entry name" value="AAA+_ATPase"/>
</dbReference>
<dbReference type="InterPro" id="IPR003439">
    <property type="entry name" value="ABC_transporter-like_ATP-bd"/>
</dbReference>
<accession>A0ABU7TZQ9</accession>
<comment type="subcellular location">
    <subcellularLocation>
        <location evidence="1">Cell inner membrane</location>
        <topology evidence="1">Peripheral membrane protein</topology>
    </subcellularLocation>
</comment>
<dbReference type="InterPro" id="IPR013563">
    <property type="entry name" value="Oligopep_ABC_C"/>
</dbReference>
<organism evidence="11 12">
    <name type="scientific">Sorlinia euscelidii</name>
    <dbReference type="NCBI Taxonomy" id="3081148"/>
    <lineage>
        <taxon>Bacteria</taxon>
        <taxon>Pseudomonadati</taxon>
        <taxon>Pseudomonadota</taxon>
        <taxon>Alphaproteobacteria</taxon>
        <taxon>Acetobacterales</taxon>
        <taxon>Acetobacteraceae</taxon>
        <taxon>Sorlinia</taxon>
    </lineage>
</organism>
<gene>
    <name evidence="11" type="ORF">DOFOFD_00470</name>
</gene>
<dbReference type="Proteomes" id="UP001312908">
    <property type="component" value="Unassembled WGS sequence"/>
</dbReference>
<keyword evidence="7 11" id="KW-0067">ATP-binding</keyword>
<dbReference type="PANTHER" id="PTHR43297">
    <property type="entry name" value="OLIGOPEPTIDE TRANSPORT ATP-BINDING PROTEIN APPD"/>
    <property type="match status" value="1"/>
</dbReference>
<dbReference type="PANTHER" id="PTHR43297:SF14">
    <property type="entry name" value="ATPASE AAA-TYPE CORE DOMAIN-CONTAINING PROTEIN"/>
    <property type="match status" value="1"/>
</dbReference>
<comment type="caution">
    <text evidence="11">The sequence shown here is derived from an EMBL/GenBank/DDBJ whole genome shotgun (WGS) entry which is preliminary data.</text>
</comment>
<evidence type="ECO:0000256" key="7">
    <source>
        <dbReference type="ARBA" id="ARBA00022840"/>
    </source>
</evidence>
<keyword evidence="9" id="KW-0472">Membrane</keyword>
<dbReference type="EMBL" id="JAWJZY010000001">
    <property type="protein sequence ID" value="MEE8657496.1"/>
    <property type="molecule type" value="Genomic_DNA"/>
</dbReference>
<dbReference type="PROSITE" id="PS00211">
    <property type="entry name" value="ABC_TRANSPORTER_1"/>
    <property type="match status" value="1"/>
</dbReference>
<dbReference type="SUPFAM" id="SSF52540">
    <property type="entry name" value="P-loop containing nucleoside triphosphate hydrolases"/>
    <property type="match status" value="1"/>
</dbReference>
<sequence>MTPAPPLLDVRGLSVATPEGITLVEDVSFLVQRGGSLGIVGESGSGKSVTALTIGGLVPELIVTGQRVFQGQDLSALSAKALRAKRGSDLAYVFQDAGTSMLPVRTIGAQIMEQIRLHQNVSRHMARRELITLLQMVGLPDPQEMQHRYVHQLSGGMRQRAMIAMAISCQPDLLIADEPNSALDVTVQAQILAALRRLQKSGMALILVTHDIGVVAETCDHMAVFYSGMILESGPTHLILSRPRHPYTMALLATVPTLEGKRGGRPSPLPIIRGTLPHPSARPTGCVFAPRCPREGPECHVRPALRDIDGRQVRCIKA</sequence>
<dbReference type="SMART" id="SM00382">
    <property type="entry name" value="AAA"/>
    <property type="match status" value="1"/>
</dbReference>
<evidence type="ECO:0000256" key="5">
    <source>
        <dbReference type="ARBA" id="ARBA00022519"/>
    </source>
</evidence>
<dbReference type="InterPro" id="IPR050388">
    <property type="entry name" value="ABC_Ni/Peptide_Import"/>
</dbReference>
<evidence type="ECO:0000256" key="3">
    <source>
        <dbReference type="ARBA" id="ARBA00022448"/>
    </source>
</evidence>
<comment type="similarity">
    <text evidence="2">Belongs to the ABC transporter superfamily.</text>
</comment>
<dbReference type="Pfam" id="PF08352">
    <property type="entry name" value="oligo_HPY"/>
    <property type="match status" value="1"/>
</dbReference>
<keyword evidence="12" id="KW-1185">Reference proteome</keyword>
<dbReference type="Gene3D" id="3.40.50.300">
    <property type="entry name" value="P-loop containing nucleotide triphosphate hydrolases"/>
    <property type="match status" value="1"/>
</dbReference>
<evidence type="ECO:0000259" key="10">
    <source>
        <dbReference type="PROSITE" id="PS50893"/>
    </source>
</evidence>
<protein>
    <submittedName>
        <fullName evidence="11">Oligopeptide transporter ATP-binding component</fullName>
    </submittedName>
</protein>
<evidence type="ECO:0000313" key="12">
    <source>
        <dbReference type="Proteomes" id="UP001312908"/>
    </source>
</evidence>
<dbReference type="InterPro" id="IPR017871">
    <property type="entry name" value="ABC_transporter-like_CS"/>
</dbReference>
<keyword evidence="5" id="KW-0997">Cell inner membrane</keyword>
<keyword evidence="4" id="KW-1003">Cell membrane</keyword>
<evidence type="ECO:0000256" key="4">
    <source>
        <dbReference type="ARBA" id="ARBA00022475"/>
    </source>
</evidence>
<proteinExistence type="inferred from homology"/>
<keyword evidence="3" id="KW-0813">Transport</keyword>
<feature type="domain" description="ABC transporter" evidence="10">
    <location>
        <begin position="8"/>
        <end position="252"/>
    </location>
</feature>
<reference evidence="11 12" key="1">
    <citation type="submission" date="2023-10" db="EMBL/GenBank/DDBJ databases">
        <title>Sorlinia euscelidii gen. nov., sp. nov., an acetic acid bacteria isolated from the gut of Euscelidius variegatus emitter.</title>
        <authorList>
            <person name="Michoud G."/>
            <person name="Marasco R."/>
            <person name="Seferji K."/>
            <person name="Gonella E."/>
            <person name="Garuglieri E."/>
            <person name="Alma A."/>
            <person name="Mapelli F."/>
            <person name="Borin S."/>
            <person name="Daffonchio D."/>
            <person name="Crotti E."/>
        </authorList>
    </citation>
    <scope>NUCLEOTIDE SEQUENCE [LARGE SCALE GENOMIC DNA]</scope>
    <source>
        <strain evidence="11 12">EV16P</strain>
    </source>
</reference>
<dbReference type="RefSeq" id="WP_394818536.1">
    <property type="nucleotide sequence ID" value="NZ_JAWJZY010000001.1"/>
</dbReference>
<dbReference type="CDD" id="cd03257">
    <property type="entry name" value="ABC_NikE_OppD_transporters"/>
    <property type="match status" value="1"/>
</dbReference>